<dbReference type="PRINTS" id="PR00507">
    <property type="entry name" value="N12N6MTFRASE"/>
</dbReference>
<dbReference type="InterPro" id="IPR014001">
    <property type="entry name" value="Helicase_ATP-bd"/>
</dbReference>
<dbReference type="GO" id="GO:0006304">
    <property type="term" value="P:DNA modification"/>
    <property type="evidence" value="ECO:0007669"/>
    <property type="project" value="InterPro"/>
</dbReference>
<dbReference type="EMBL" id="CP065321">
    <property type="protein sequence ID" value="QQR32130.1"/>
    <property type="molecule type" value="Genomic_DNA"/>
</dbReference>
<dbReference type="PANTHER" id="PTHR41313:SF1">
    <property type="entry name" value="DNA METHYLASE ADENINE-SPECIFIC DOMAIN-CONTAINING PROTEIN"/>
    <property type="match status" value="1"/>
</dbReference>
<dbReference type="SUPFAM" id="SSF53335">
    <property type="entry name" value="S-adenosyl-L-methionine-dependent methyltransferases"/>
    <property type="match status" value="1"/>
</dbReference>
<dbReference type="Gene3D" id="3.40.50.150">
    <property type="entry name" value="Vaccinia Virus protein VP39"/>
    <property type="match status" value="1"/>
</dbReference>
<feature type="domain" description="Helicase ATP-binding" evidence="1">
    <location>
        <begin position="883"/>
        <end position="1157"/>
    </location>
</feature>
<dbReference type="GO" id="GO:0005524">
    <property type="term" value="F:ATP binding"/>
    <property type="evidence" value="ECO:0007669"/>
    <property type="project" value="InterPro"/>
</dbReference>
<dbReference type="SMART" id="SM00487">
    <property type="entry name" value="DEXDc"/>
    <property type="match status" value="1"/>
</dbReference>
<dbReference type="Gene3D" id="3.40.50.300">
    <property type="entry name" value="P-loop containing nucleotide triphosphate hydrolases"/>
    <property type="match status" value="2"/>
</dbReference>
<dbReference type="Pfam" id="PF00176">
    <property type="entry name" value="SNF2-rel_dom"/>
    <property type="match status" value="1"/>
</dbReference>
<dbReference type="GO" id="GO:0009007">
    <property type="term" value="F:site-specific DNA-methyltransferase (adenine-specific) activity"/>
    <property type="evidence" value="ECO:0007669"/>
    <property type="project" value="UniProtKB-EC"/>
</dbReference>
<name>A0AA92LAG6_9FIRM</name>
<accession>A0AA92LAG6</accession>
<dbReference type="SUPFAM" id="SSF52540">
    <property type="entry name" value="P-loop containing nucleoside triphosphate hydrolases"/>
    <property type="match status" value="2"/>
</dbReference>
<organism evidence="2 3">
    <name type="scientific">Acutalibacter muris</name>
    <dbReference type="NCBI Taxonomy" id="1796620"/>
    <lineage>
        <taxon>Bacteria</taxon>
        <taxon>Bacillati</taxon>
        <taxon>Bacillota</taxon>
        <taxon>Clostridia</taxon>
        <taxon>Eubacteriales</taxon>
        <taxon>Acutalibacteraceae</taxon>
        <taxon>Acutalibacter</taxon>
    </lineage>
</organism>
<dbReference type="InterPro" id="IPR029063">
    <property type="entry name" value="SAM-dependent_MTases_sf"/>
</dbReference>
<reference evidence="2 3" key="1">
    <citation type="submission" date="2020-11" db="EMBL/GenBank/DDBJ databases">
        <title>Closed and high quality bacterial genomes of the OMM12 community.</title>
        <authorList>
            <person name="Marbouty M."/>
            <person name="Lamy-Besnier Q."/>
            <person name="Debarbieux L."/>
            <person name="Koszul R."/>
        </authorList>
    </citation>
    <scope>NUCLEOTIDE SEQUENCE [LARGE SCALE GENOMIC DNA]</scope>
    <source>
        <strain evidence="2 3">KB18</strain>
    </source>
</reference>
<evidence type="ECO:0000313" key="2">
    <source>
        <dbReference type="EMBL" id="QQR32130.1"/>
    </source>
</evidence>
<dbReference type="PANTHER" id="PTHR41313">
    <property type="entry name" value="ADENINE-SPECIFIC METHYLTRANSFERASE"/>
    <property type="match status" value="1"/>
</dbReference>
<dbReference type="InterPro" id="IPR052933">
    <property type="entry name" value="DNA_Protect_Modify"/>
</dbReference>
<dbReference type="InterPro" id="IPR027417">
    <property type="entry name" value="P-loop_NTPase"/>
</dbReference>
<sequence length="1421" mass="160605">MTLETGEQVDYSIFADRLTLDIQDNSRAVMMYDLRTAAGVLRAMYQQELGGFRHDLPLQEPPTAEVSPVAVQPEMDAPQNTAPASPNISTKTVAVYPAEKNNLPFDVVIETLNIEKPENFHITDDNLSAGGAKAKYQMNMAALKTLHNIEAESRTATPEEQAILSKYVGWGALADAFDESKPSWAAEYKELLETLTPEEYESARASTLNSHYTSPTVIKAIYQALENMGFHGSNILEPSMGVGNFFGLLPESMASSKLFDMELDGLTGRIAQQLYHNAHIEIKGYESTNFQNNSFDIAIGNVPFGQYKVFDPAYNKLVFSIHNYFFAKTIDKVRPGGIIAFVTSRYTMDSKATQAREHMAQRAELLGAIRLPNNAFLANAGTGVVTDILFLQKRERPIVDLPDWVYTEKNKNGFTINSYFVDHPDMILGEQSSESTQYGGQDFTVNPLPGADLGGLLNEAIMHIDGQYLEAETVVMEDEKKRETIPADPDVKNFTYTIIKGDVYYRQDSVMVKMELGATAKARTMALIDLRNCTQQLINEQLDGYAPDESIRHTQEELNRLYDNFTAKFGLINDKMNERAFSQDSSYYLLCALEILDDEGKFVRKSDMFTKRTIYPHQEITHVDTATEALAVSLGERARVDIPFMAELTSKTEDEVIGDLQGQIYRVPLKEPSVYQTTDEYLSGNVREKLKVAEAAATTEPTYNINVNALAAVQPKDLDASEIAVRLGTDWIDQEYIEQFMYETLNTPAYARGFVHVQYSPQINVWNISSKGCIRENDVPAFTTYGTKRASAYKLLEDALNLQNTQIYDTIQDVDGNDKRVLNAKETTLAQQKQSMIKLAFQDWIWRDPDRRQKLVRKYNDEMNCIRPRQYDGSHLVLAGMNPEIQLEEHQKNAIARAVYGGNTLFAHCVGAGKTFEITASAMEMKRLGLCSKSMIVVPNHLTQQWASEFLRLYPNANILVTTKRDFEKDRRKKFCSRIATGDYDAVIIGYSQFEKIPVSKERQMDLLHQQITDIMTSISLAKAEDGQHFTIKSMERTKKSLEGRLKKLQADHRKDTVINFEELGIDRLFVDEADNFKNLFLATKMRNVAGLSTSEAQKSMDLFNKTQYLDEITEYKGVIFATGTPISNSITEMFTMQRYLQNNALKAMGMGSFDNWASRFGETTTTMELAPEGTGYRPRTRFAKFFNPPELMNIFHEVADIKTEDMLNLPTPDVEFHNIVAKPTEFQKAYVQELSKRATAVRIGDVEPAEDNLLKITNDGRKLGLDLRLISPFAEDDLASKLNLCVENIMKFWQEGKEEKLTQLVFSDLSTPKKDGSFNVYDDIKQKLMERGVPENEVAFFHDADTEAKKKELFGKVRSGKVRVLIGSTQKLGAGSNVQDRLIALHHLDCPWRPRDVGRILRTFKIEKNVEVTDNGKDDF</sequence>
<gene>
    <name evidence="2" type="ORF">I5Q82_17085</name>
</gene>
<evidence type="ECO:0000313" key="3">
    <source>
        <dbReference type="Proteomes" id="UP000596035"/>
    </source>
</evidence>
<dbReference type="InterPro" id="IPR000330">
    <property type="entry name" value="SNF2_N"/>
</dbReference>
<protein>
    <recommendedName>
        <fullName evidence="1">Helicase ATP-binding domain-containing protein</fullName>
    </recommendedName>
</protein>
<dbReference type="Proteomes" id="UP000596035">
    <property type="component" value="Chromosome"/>
</dbReference>
<proteinExistence type="predicted"/>
<evidence type="ECO:0000259" key="1">
    <source>
        <dbReference type="SMART" id="SM00487"/>
    </source>
</evidence>